<feature type="compositionally biased region" description="Low complexity" evidence="1">
    <location>
        <begin position="344"/>
        <end position="357"/>
    </location>
</feature>
<dbReference type="AlphaFoldDB" id="A0A367JM99"/>
<protein>
    <submittedName>
        <fullName evidence="2">Uncharacterized protein</fullName>
    </submittedName>
</protein>
<name>A0A367JM99_RHIAZ</name>
<accession>A0A367JM99</accession>
<reference evidence="2 3" key="1">
    <citation type="journal article" date="2018" name="G3 (Bethesda)">
        <title>Phylogenetic and Phylogenomic Definition of Rhizopus Species.</title>
        <authorList>
            <person name="Gryganskyi A.P."/>
            <person name="Golan J."/>
            <person name="Dolatabadi S."/>
            <person name="Mondo S."/>
            <person name="Robb S."/>
            <person name="Idnurm A."/>
            <person name="Muszewska A."/>
            <person name="Steczkiewicz K."/>
            <person name="Masonjones S."/>
            <person name="Liao H.L."/>
            <person name="Gajdeczka M.T."/>
            <person name="Anike F."/>
            <person name="Vuek A."/>
            <person name="Anishchenko I.M."/>
            <person name="Voigt K."/>
            <person name="de Hoog G.S."/>
            <person name="Smith M.E."/>
            <person name="Heitman J."/>
            <person name="Vilgalys R."/>
            <person name="Stajich J.E."/>
        </authorList>
    </citation>
    <scope>NUCLEOTIDE SEQUENCE [LARGE SCALE GENOMIC DNA]</scope>
    <source>
        <strain evidence="2 3">CBS 357.93</strain>
    </source>
</reference>
<evidence type="ECO:0000313" key="3">
    <source>
        <dbReference type="Proteomes" id="UP000252139"/>
    </source>
</evidence>
<gene>
    <name evidence="2" type="ORF">CU097_006154</name>
</gene>
<organism evidence="2 3">
    <name type="scientific">Rhizopus azygosporus</name>
    <name type="common">Rhizopus microsporus var. azygosporus</name>
    <dbReference type="NCBI Taxonomy" id="86630"/>
    <lineage>
        <taxon>Eukaryota</taxon>
        <taxon>Fungi</taxon>
        <taxon>Fungi incertae sedis</taxon>
        <taxon>Mucoromycota</taxon>
        <taxon>Mucoromycotina</taxon>
        <taxon>Mucoromycetes</taxon>
        <taxon>Mucorales</taxon>
        <taxon>Mucorineae</taxon>
        <taxon>Rhizopodaceae</taxon>
        <taxon>Rhizopus</taxon>
    </lineage>
</organism>
<proteinExistence type="predicted"/>
<dbReference type="Proteomes" id="UP000252139">
    <property type="component" value="Unassembled WGS sequence"/>
</dbReference>
<keyword evidence="3" id="KW-1185">Reference proteome</keyword>
<dbReference type="OrthoDB" id="2240694at2759"/>
<evidence type="ECO:0000313" key="2">
    <source>
        <dbReference type="EMBL" id="RCH91063.1"/>
    </source>
</evidence>
<dbReference type="EMBL" id="PJQL01001026">
    <property type="protein sequence ID" value="RCH91063.1"/>
    <property type="molecule type" value="Genomic_DNA"/>
</dbReference>
<comment type="caution">
    <text evidence="2">The sequence shown here is derived from an EMBL/GenBank/DDBJ whole genome shotgun (WGS) entry which is preliminary data.</text>
</comment>
<sequence>MGEISIKRVAPDLDPRSVDNESTRTFYAEEFKKLSKENSACAVSSNQHMEQQDMTATINLENIPTGCLPLALLPSEIAAFEKFMMKPNVQDEKIWTALGCFMHPSVAEALDNVGSVSASELEEHSKLKFLIRFFKEIQTIRASRFMHEDIEIAIVCSNKTSEKILINAIKGRGFKITKLQFRGFSSDAHGLVFCHSRRQVQQKQRDIPNPGYTIDLVLSVEVPVDTNVYLPKLFNERPVRVVQLACVGSPEIRLYNVQELLRKHSRTLLSHTTLRDVPPLIYKQVFTGKNLYNLVKVASQWNSVVTETLLRWFMDGREKHYRFLAFDQNRRLLEYLESAKNNGSNRSSLASSPRISSGHSFSYTDSAKRTYSPDHMSSKYQERDIKRSRSQREIQQAERVRQLQRERELQELEQQRQQEKQHIQYQREMHQQRQQLLELQREKRLQELELQQYRAQQESMNSEKAQSVDDLRVGQPSNAERMISHEPADHLAYAQSFNSAQTMKDTSVEAEQIEEDPEPIVPERVRANLLGEETDFEEIVKNAIRQFELNLEGL</sequence>
<evidence type="ECO:0000256" key="1">
    <source>
        <dbReference type="SAM" id="MobiDB-lite"/>
    </source>
</evidence>
<feature type="compositionally biased region" description="Basic and acidic residues" evidence="1">
    <location>
        <begin position="366"/>
        <end position="399"/>
    </location>
</feature>
<feature type="region of interest" description="Disordered" evidence="1">
    <location>
        <begin position="341"/>
        <end position="399"/>
    </location>
</feature>